<dbReference type="Pfam" id="PF14752">
    <property type="entry name" value="RBP_receptor"/>
    <property type="match status" value="1"/>
</dbReference>
<feature type="transmembrane region" description="Helical" evidence="2">
    <location>
        <begin position="151"/>
        <end position="172"/>
    </location>
</feature>
<feature type="region of interest" description="Disordered" evidence="1">
    <location>
        <begin position="1"/>
        <end position="22"/>
    </location>
</feature>
<gene>
    <name evidence="3" type="ORF">NAEGRDRAFT_80753</name>
</gene>
<dbReference type="InterPro" id="IPR026612">
    <property type="entry name" value="STRA6-like"/>
</dbReference>
<evidence type="ECO:0000256" key="2">
    <source>
        <dbReference type="SAM" id="Phobius"/>
    </source>
</evidence>
<feature type="transmembrane region" description="Helical" evidence="2">
    <location>
        <begin position="543"/>
        <end position="562"/>
    </location>
</feature>
<name>D2VPF3_NAEGR</name>
<accession>D2VPF3</accession>
<organism evidence="4">
    <name type="scientific">Naegleria gruberi</name>
    <name type="common">Amoeba</name>
    <dbReference type="NCBI Taxonomy" id="5762"/>
    <lineage>
        <taxon>Eukaryota</taxon>
        <taxon>Discoba</taxon>
        <taxon>Heterolobosea</taxon>
        <taxon>Tetramitia</taxon>
        <taxon>Eutetramitia</taxon>
        <taxon>Vahlkampfiidae</taxon>
        <taxon>Naegleria</taxon>
    </lineage>
</organism>
<dbReference type="KEGG" id="ngr:NAEGRDRAFT_80753"/>
<dbReference type="OrthoDB" id="10541314at2759"/>
<proteinExistence type="predicted"/>
<dbReference type="GeneID" id="8850642"/>
<feature type="transmembrane region" description="Helical" evidence="2">
    <location>
        <begin position="466"/>
        <end position="490"/>
    </location>
</feature>
<evidence type="ECO:0000256" key="1">
    <source>
        <dbReference type="SAM" id="MobiDB-lite"/>
    </source>
</evidence>
<dbReference type="VEuPathDB" id="AmoebaDB:NAEGRDRAFT_80753"/>
<feature type="transmembrane region" description="Helical" evidence="2">
    <location>
        <begin position="605"/>
        <end position="636"/>
    </location>
</feature>
<feature type="transmembrane region" description="Helical" evidence="2">
    <location>
        <begin position="192"/>
        <end position="215"/>
    </location>
</feature>
<dbReference type="InParanoid" id="D2VPF3"/>
<dbReference type="AlphaFoldDB" id="D2VPF3"/>
<sequence length="833" mass="96510">MMMDSTSSNPHGVSPSIANTDYHSYQEPFDHHTYHNSSSSSSSAYYESASNNNKVIIDSNHHHHHHHDDHQKPCPSLNQFLTHSTEQDDLHFTVREYLTNRRRRTTSYGMCCVCFNGCEGLVGHCIPKKIFYHLSSCCLRIPVVDLINENVFYRFVVWFLFARLYFSAIYVTRVWQWFADDRMDNIIVGCDYIGDTSGVATISLMAGFILSVTVLNNAVQMPFWKRICTFLIVILALGCDITQTIWSINCYHNSLFSIEIIPRSYPYLNPGQTNFTFVNITHMIESPKDFLDFLNSTSKNMIYNIQQSQYQFISGFLILQWILAFGSIFMIALLLISSIAQVYTKFKMKDWFNFYRHRLSRYYYHVRTLLRNISKKKLKRSFAYYANKNSSTDTSAISTSLSSLETDEIKDRLDEKIERYWENKKRSVFRRIIVIPLLKLKYYAKIKWIVLKRALENYSREKWSNFFFPSRFIIGMSSALLISLLIVGTFSAFSVHVMYSAINIIYLLLTTLFCVLFTNNSDSCQATITNILIPAFKVIEVNYYLSVVITVITMFSISLLIAKNYKNHMDSYRNGTLQFSLKSQSIVKASSYPGSQAAHYAVATAVYFFIIYAILLIIGFVCLFINEIFFGIGFLFQNGLELIFRIVSFLSGKLITVATVFVLRFIFLRKKGTWLVHTNVFGFMDLLLIVANYFYGFLTAVIISTVKTVIFALINYVRLDSPSNPAFHTYAGMLKADAHHADPIINVFADILKKKSREKEEKMLNTLQQEPHLTLNELQTKSNTFQQPKLKNYLKLIALLSKNQQLAQHRTSMTSEFFEEELHEIKRIKFLKK</sequence>
<reference evidence="3 4" key="1">
    <citation type="journal article" date="2010" name="Cell">
        <title>The genome of Naegleria gruberi illuminates early eukaryotic versatility.</title>
        <authorList>
            <person name="Fritz-Laylin L.K."/>
            <person name="Prochnik S.E."/>
            <person name="Ginger M.L."/>
            <person name="Dacks J.B."/>
            <person name="Carpenter M.L."/>
            <person name="Field M.C."/>
            <person name="Kuo A."/>
            <person name="Paredez A."/>
            <person name="Chapman J."/>
            <person name="Pham J."/>
            <person name="Shu S."/>
            <person name="Neupane R."/>
            <person name="Cipriano M."/>
            <person name="Mancuso J."/>
            <person name="Tu H."/>
            <person name="Salamov A."/>
            <person name="Lindquist E."/>
            <person name="Shapiro H."/>
            <person name="Lucas S."/>
            <person name="Grigoriev I.V."/>
            <person name="Cande W.Z."/>
            <person name="Fulton C."/>
            <person name="Rokhsar D.S."/>
            <person name="Dawson S.C."/>
        </authorList>
    </citation>
    <scope>NUCLEOTIDE SEQUENCE [LARGE SCALE GENOMIC DNA]</scope>
    <source>
        <strain evidence="3 4">NEG-M</strain>
    </source>
</reference>
<dbReference type="GO" id="GO:0038023">
    <property type="term" value="F:signaling receptor activity"/>
    <property type="evidence" value="ECO:0007669"/>
    <property type="project" value="InterPro"/>
</dbReference>
<protein>
    <submittedName>
        <fullName evidence="3">Uncharacterized protein</fullName>
    </submittedName>
</protein>
<evidence type="ECO:0000313" key="3">
    <source>
        <dbReference type="EMBL" id="EFC41419.1"/>
    </source>
</evidence>
<keyword evidence="2" id="KW-0472">Membrane</keyword>
<feature type="transmembrane region" description="Helical" evidence="2">
    <location>
        <begin position="497"/>
        <end position="518"/>
    </location>
</feature>
<evidence type="ECO:0000313" key="4">
    <source>
        <dbReference type="Proteomes" id="UP000006671"/>
    </source>
</evidence>
<keyword evidence="2" id="KW-0812">Transmembrane</keyword>
<dbReference type="Proteomes" id="UP000006671">
    <property type="component" value="Unassembled WGS sequence"/>
</dbReference>
<dbReference type="RefSeq" id="XP_002674163.1">
    <property type="nucleotide sequence ID" value="XM_002674117.1"/>
</dbReference>
<feature type="transmembrane region" description="Helical" evidence="2">
    <location>
        <begin position="642"/>
        <end position="667"/>
    </location>
</feature>
<feature type="transmembrane region" description="Helical" evidence="2">
    <location>
        <begin position="227"/>
        <end position="246"/>
    </location>
</feature>
<feature type="transmembrane region" description="Helical" evidence="2">
    <location>
        <begin position="318"/>
        <end position="340"/>
    </location>
</feature>
<keyword evidence="4" id="KW-1185">Reference proteome</keyword>
<dbReference type="EMBL" id="GG738886">
    <property type="protein sequence ID" value="EFC41419.1"/>
    <property type="molecule type" value="Genomic_DNA"/>
</dbReference>
<keyword evidence="2" id="KW-1133">Transmembrane helix</keyword>